<protein>
    <recommendedName>
        <fullName evidence="1">Rab-GAP TBC domain-containing protein</fullName>
    </recommendedName>
</protein>
<dbReference type="InterPro" id="IPR035969">
    <property type="entry name" value="Rab-GAP_TBC_sf"/>
</dbReference>
<evidence type="ECO:0000313" key="2">
    <source>
        <dbReference type="EMBL" id="CAD9235074.1"/>
    </source>
</evidence>
<feature type="domain" description="Rab-GAP TBC" evidence="1">
    <location>
        <begin position="220"/>
        <end position="428"/>
    </location>
</feature>
<accession>A0A7S1TFB6</accession>
<name>A0A7S1TFB6_9RHOD</name>
<dbReference type="PROSITE" id="PS50086">
    <property type="entry name" value="TBC_RABGAP"/>
    <property type="match status" value="1"/>
</dbReference>
<evidence type="ECO:0000259" key="1">
    <source>
        <dbReference type="PROSITE" id="PS50086"/>
    </source>
</evidence>
<dbReference type="Gene3D" id="1.10.8.270">
    <property type="entry name" value="putative rabgap domain of human tbc1 domain family member 14 like domains"/>
    <property type="match status" value="1"/>
</dbReference>
<sequence>MFKVATSMGAPYDNHTLGKASRDIVLDRTTGKVLFMAWVEDQKLSQGQLTILQEFLQESGELRSPTLSITQRDSVHSLSLTEILTIRLHDSATMTITCRGGLMWSPIHFMEAFDCEHCIGVITRYMDFCEVEHDKRLFYIRSSRKCALVSSTSCDVSGVPSTKVPLPAFFLQAHRHSKARELERLAKGAAFSLVAWSACRDETGRIIDPSSVSLAIFDGGVAPEARCHIWPFLLGVFSVDSTSQDRAKQRDELVLQYARLKQKWQKIAASVDGELDDRIMGEQTFLARASMIRKDVQRTDRDIGSFQSDFSPMLRKMNSILMTFAFVDPELGYCQGMSDFLSPIIGYLNGDEAMSFWCFRGLMGRVGSNFRNDQRGILDQLREIQSILEETDPELANHIRKCDPQLHTCFRWIIVQFKRELSFENVAR</sequence>
<reference evidence="2" key="1">
    <citation type="submission" date="2021-01" db="EMBL/GenBank/DDBJ databases">
        <authorList>
            <person name="Corre E."/>
            <person name="Pelletier E."/>
            <person name="Niang G."/>
            <person name="Scheremetjew M."/>
            <person name="Finn R."/>
            <person name="Kale V."/>
            <person name="Holt S."/>
            <person name="Cochrane G."/>
            <person name="Meng A."/>
            <person name="Brown T."/>
            <person name="Cohen L."/>
        </authorList>
    </citation>
    <scope>NUCLEOTIDE SEQUENCE</scope>
    <source>
        <strain evidence="2">SAG 36.94</strain>
    </source>
</reference>
<dbReference type="GO" id="GO:0005096">
    <property type="term" value="F:GTPase activator activity"/>
    <property type="evidence" value="ECO:0007669"/>
    <property type="project" value="TreeGrafter"/>
</dbReference>
<dbReference type="SUPFAM" id="SSF47923">
    <property type="entry name" value="Ypt/Rab-GAP domain of gyp1p"/>
    <property type="match status" value="1"/>
</dbReference>
<dbReference type="AlphaFoldDB" id="A0A7S1TFB6"/>
<dbReference type="InterPro" id="IPR000195">
    <property type="entry name" value="Rab-GAP-TBC_dom"/>
</dbReference>
<dbReference type="EMBL" id="HBGH01012790">
    <property type="protein sequence ID" value="CAD9235074.1"/>
    <property type="molecule type" value="Transcribed_RNA"/>
</dbReference>
<dbReference type="PANTHER" id="PTHR22957">
    <property type="entry name" value="TBC1 DOMAIN FAMILY MEMBER GTPASE-ACTIVATING PROTEIN"/>
    <property type="match status" value="1"/>
</dbReference>
<dbReference type="Gene3D" id="1.10.472.80">
    <property type="entry name" value="Ypt/Rab-GAP domain of gyp1p, domain 3"/>
    <property type="match status" value="1"/>
</dbReference>
<dbReference type="PANTHER" id="PTHR22957:SF507">
    <property type="entry name" value="OS08G0547200 PROTEIN"/>
    <property type="match status" value="1"/>
</dbReference>
<gene>
    <name evidence="2" type="ORF">CCAE0312_LOCUS7164</name>
</gene>
<proteinExistence type="predicted"/>
<organism evidence="2">
    <name type="scientific">Compsopogon caeruleus</name>
    <dbReference type="NCBI Taxonomy" id="31354"/>
    <lineage>
        <taxon>Eukaryota</taxon>
        <taxon>Rhodophyta</taxon>
        <taxon>Compsopogonophyceae</taxon>
        <taxon>Compsopogonales</taxon>
        <taxon>Compsopogonaceae</taxon>
        <taxon>Compsopogon</taxon>
    </lineage>
</organism>
<dbReference type="SMART" id="SM00164">
    <property type="entry name" value="TBC"/>
    <property type="match status" value="1"/>
</dbReference>
<dbReference type="Pfam" id="PF00566">
    <property type="entry name" value="RabGAP-TBC"/>
    <property type="match status" value="1"/>
</dbReference>